<dbReference type="VEuPathDB" id="FungiDB:EMCG_08118"/>
<sequence>MIAILVPEDSDMCRMARTCRYFAEAIIPPNSGVWRTRFLDKYDHPPPDKSSEEVGIEYKVRSIMLAQTPSFQDGEGSKEKLWLSVLTTLLRASNSSTESYGTHPYQQGDEACVSRNHARIKGAIMTSDFLNRPIVGDDLNSPITPSQSYLAIQLAATYLALDLRLSFRSLRTDYDLKIVYGCDSTTTLGLLITAFYDGADIDLYQLLHIRNFWKRHLTNPDEDTFYRSYHNMPEIKRPKAWEEGFGNKGSLGNRWLGYYSCIHPLPITSADLQDRQTCADLTSHWDSTCALLLKLSTTTTNASTTWFPLFNETYPINPHIHPSSRTYFRGTQSLDHNHHHAHGNNNNSSSSNNDNNGQARHHPTRGFTETCPAQAGIPGWRRICFVIYEINPEFFLSAVDDNGEEEEEDEEEEWLPWSWTTVDFLWAYGYEGVIMPGGGIMMGKWRNMMAEVEAEAGPFIFWVV</sequence>
<organism evidence="2 3">
    <name type="scientific">[Emmonsia] crescens</name>
    <dbReference type="NCBI Taxonomy" id="73230"/>
    <lineage>
        <taxon>Eukaryota</taxon>
        <taxon>Fungi</taxon>
        <taxon>Dikarya</taxon>
        <taxon>Ascomycota</taxon>
        <taxon>Pezizomycotina</taxon>
        <taxon>Eurotiomycetes</taxon>
        <taxon>Eurotiomycetidae</taxon>
        <taxon>Onygenales</taxon>
        <taxon>Ajellomycetaceae</taxon>
        <taxon>Emergomyces</taxon>
    </lineage>
</organism>
<proteinExistence type="predicted"/>
<dbReference type="AlphaFoldDB" id="A0A2B7YWB0"/>
<feature type="compositionally biased region" description="Low complexity" evidence="1">
    <location>
        <begin position="343"/>
        <end position="357"/>
    </location>
</feature>
<evidence type="ECO:0000313" key="2">
    <source>
        <dbReference type="EMBL" id="PGH28364.1"/>
    </source>
</evidence>
<feature type="region of interest" description="Disordered" evidence="1">
    <location>
        <begin position="335"/>
        <end position="368"/>
    </location>
</feature>
<evidence type="ECO:0008006" key="4">
    <source>
        <dbReference type="Google" id="ProtNLM"/>
    </source>
</evidence>
<dbReference type="EMBL" id="PDND01000563">
    <property type="protein sequence ID" value="PGH28364.1"/>
    <property type="molecule type" value="Genomic_DNA"/>
</dbReference>
<evidence type="ECO:0000313" key="3">
    <source>
        <dbReference type="Proteomes" id="UP000226031"/>
    </source>
</evidence>
<name>A0A2B7YWB0_9EURO</name>
<gene>
    <name evidence="2" type="ORF">GX50_08897</name>
</gene>
<protein>
    <recommendedName>
        <fullName evidence="4">F-box domain-containing protein</fullName>
    </recommendedName>
</protein>
<evidence type="ECO:0000256" key="1">
    <source>
        <dbReference type="SAM" id="MobiDB-lite"/>
    </source>
</evidence>
<dbReference type="STRING" id="73230.A0A2B7YWB0"/>
<keyword evidence="3" id="KW-1185">Reference proteome</keyword>
<accession>A0A2B7YWB0</accession>
<comment type="caution">
    <text evidence="2">The sequence shown here is derived from an EMBL/GenBank/DDBJ whole genome shotgun (WGS) entry which is preliminary data.</text>
</comment>
<reference evidence="2 3" key="1">
    <citation type="submission" date="2017-10" db="EMBL/GenBank/DDBJ databases">
        <title>Comparative genomics in systemic dimorphic fungi from Ajellomycetaceae.</title>
        <authorList>
            <person name="Munoz J.F."/>
            <person name="Mcewen J.G."/>
            <person name="Clay O.K."/>
            <person name="Cuomo C.A."/>
        </authorList>
    </citation>
    <scope>NUCLEOTIDE SEQUENCE [LARGE SCALE GENOMIC DNA]</scope>
    <source>
        <strain evidence="2 3">UAMH4076</strain>
    </source>
</reference>
<dbReference type="Proteomes" id="UP000226031">
    <property type="component" value="Unassembled WGS sequence"/>
</dbReference>